<proteinExistence type="predicted"/>
<dbReference type="RefSeq" id="WP_008051675.1">
    <property type="nucleotide sequence ID" value="NZ_FO818640.1"/>
</dbReference>
<evidence type="ECO:0000313" key="2">
    <source>
        <dbReference type="EMBL" id="CDM92372.1"/>
    </source>
</evidence>
<dbReference type="Proteomes" id="UP000032946">
    <property type="component" value="Chromosome"/>
</dbReference>
<feature type="domain" description="PIN" evidence="1">
    <location>
        <begin position="6"/>
        <end position="128"/>
    </location>
</feature>
<dbReference type="Pfam" id="PF13470">
    <property type="entry name" value="PIN_3"/>
    <property type="match status" value="1"/>
</dbReference>
<gene>
    <name evidence="2" type="ORF">ARTHRO_10045</name>
</gene>
<dbReference type="PANTHER" id="PTHR34610:SF4">
    <property type="entry name" value="SLL8027 PROTEIN"/>
    <property type="match status" value="1"/>
</dbReference>
<dbReference type="PANTHER" id="PTHR34610">
    <property type="entry name" value="SSL7007 PROTEIN"/>
    <property type="match status" value="1"/>
</dbReference>
<name>A0A9P1NXB0_9CYAN</name>
<dbReference type="AlphaFoldDB" id="A0A9P1NXB0"/>
<evidence type="ECO:0000259" key="1">
    <source>
        <dbReference type="Pfam" id="PF13470"/>
    </source>
</evidence>
<dbReference type="InterPro" id="IPR002716">
    <property type="entry name" value="PIN_dom"/>
</dbReference>
<keyword evidence="3" id="KW-1185">Reference proteome</keyword>
<dbReference type="EMBL" id="FO818640">
    <property type="protein sequence ID" value="CDM92372.1"/>
    <property type="molecule type" value="Genomic_DNA"/>
</dbReference>
<reference evidence="2 3" key="1">
    <citation type="submission" date="2014-02" db="EMBL/GenBank/DDBJ databases">
        <authorList>
            <person name="Genoscope - CEA"/>
        </authorList>
    </citation>
    <scope>NUCLEOTIDE SEQUENCE [LARGE SCALE GENOMIC DNA]</scope>
    <source>
        <strain evidence="2 3">PCC 8005</strain>
    </source>
</reference>
<accession>A0A9P1NXB0</accession>
<evidence type="ECO:0000313" key="3">
    <source>
        <dbReference type="Proteomes" id="UP000032946"/>
    </source>
</evidence>
<protein>
    <recommendedName>
        <fullName evidence="1">PIN domain-containing protein</fullName>
    </recommendedName>
</protein>
<organism evidence="2 3">
    <name type="scientific">Limnospira indica PCC 8005</name>
    <dbReference type="NCBI Taxonomy" id="376219"/>
    <lineage>
        <taxon>Bacteria</taxon>
        <taxon>Bacillati</taxon>
        <taxon>Cyanobacteriota</taxon>
        <taxon>Cyanophyceae</taxon>
        <taxon>Oscillatoriophycideae</taxon>
        <taxon>Oscillatoriales</taxon>
        <taxon>Sirenicapillariaceae</taxon>
        <taxon>Limnospira</taxon>
    </lineage>
</organism>
<dbReference type="InterPro" id="IPR002850">
    <property type="entry name" value="PIN_toxin-like"/>
</dbReference>
<sequence length="177" mass="19961">MTETLRLCLDLNIWCAALLASVKGREGTSCQTLVDIVRQGNCLVGKVEIVISWGMLNRLQEVLENRPELQVLRDDAVFYVELIRSYAQLSPQLTLGGTGVIPIEDWDDRHVLETSIAGDATALVTGNFRDFLVKDLTVIIPQHHGIYRSANRSFHLVHPYLMMNWINRGRVPSVSDF</sequence>